<reference evidence="2 3" key="1">
    <citation type="submission" date="2017-10" db="EMBL/GenBank/DDBJ databases">
        <title>Bacillus sp. nov., a halophilic bacterium isolated from a Keqin Lake.</title>
        <authorList>
            <person name="Wang H."/>
        </authorList>
    </citation>
    <scope>NUCLEOTIDE SEQUENCE [LARGE SCALE GENOMIC DNA]</scope>
    <source>
        <strain evidence="2 3">KCTC 13187</strain>
    </source>
</reference>
<accession>A0A3A9K1N0</accession>
<keyword evidence="3" id="KW-1185">Reference proteome</keyword>
<evidence type="ECO:0000313" key="2">
    <source>
        <dbReference type="EMBL" id="RKL66269.1"/>
    </source>
</evidence>
<sequence>MNSEQKSTITVVSKEAFQAVGLKWEGTFEEAAAGGIRHVQEEMHRRLKEISHIVDSKTLLGLSYDANLGELGFTHYAVVEVKGAENIPAEMVSVTVPSLSYATSEHQKDQNIEYSYQNLYKWIKDQGLKTNNDTHLTHLEKYPLSQDPYTLDPAFTMMIPIV</sequence>
<dbReference type="RefSeq" id="WP_110939050.1">
    <property type="nucleotide sequence ID" value="NZ_KZ614148.1"/>
</dbReference>
<name>A0A3A9K1N0_9BACI</name>
<dbReference type="Gene3D" id="3.20.80.10">
    <property type="entry name" value="Regulatory factor, effector binding domain"/>
    <property type="match status" value="1"/>
</dbReference>
<dbReference type="AlphaFoldDB" id="A0A3A9K1N0"/>
<dbReference type="InterPro" id="IPR010499">
    <property type="entry name" value="AraC_E-bd"/>
</dbReference>
<proteinExistence type="predicted"/>
<dbReference type="EMBL" id="PDOE01000007">
    <property type="protein sequence ID" value="RKL66269.1"/>
    <property type="molecule type" value="Genomic_DNA"/>
</dbReference>
<organism evidence="2 3">
    <name type="scientific">Salipaludibacillus neizhouensis</name>
    <dbReference type="NCBI Taxonomy" id="885475"/>
    <lineage>
        <taxon>Bacteria</taxon>
        <taxon>Bacillati</taxon>
        <taxon>Bacillota</taxon>
        <taxon>Bacilli</taxon>
        <taxon>Bacillales</taxon>
        <taxon>Bacillaceae</taxon>
    </lineage>
</organism>
<dbReference type="SUPFAM" id="SSF55136">
    <property type="entry name" value="Probable bacterial effector-binding domain"/>
    <property type="match status" value="1"/>
</dbReference>
<dbReference type="OrthoDB" id="2364201at2"/>
<dbReference type="SMART" id="SM00871">
    <property type="entry name" value="AraC_E_bind"/>
    <property type="match status" value="1"/>
</dbReference>
<dbReference type="Proteomes" id="UP000281498">
    <property type="component" value="Unassembled WGS sequence"/>
</dbReference>
<evidence type="ECO:0000259" key="1">
    <source>
        <dbReference type="SMART" id="SM00871"/>
    </source>
</evidence>
<protein>
    <submittedName>
        <fullName evidence="2">AraC family transcriptional regulator</fullName>
    </submittedName>
</protein>
<evidence type="ECO:0000313" key="3">
    <source>
        <dbReference type="Proteomes" id="UP000281498"/>
    </source>
</evidence>
<dbReference type="Pfam" id="PF14526">
    <property type="entry name" value="Cass2"/>
    <property type="match status" value="1"/>
</dbReference>
<comment type="caution">
    <text evidence="2">The sequence shown here is derived from an EMBL/GenBank/DDBJ whole genome shotgun (WGS) entry which is preliminary data.</text>
</comment>
<dbReference type="InterPro" id="IPR029441">
    <property type="entry name" value="Cass2"/>
</dbReference>
<gene>
    <name evidence="2" type="ORF">CR203_15350</name>
</gene>
<feature type="domain" description="AraC effector-binding" evidence="1">
    <location>
        <begin position="7"/>
        <end position="162"/>
    </location>
</feature>
<dbReference type="InterPro" id="IPR011256">
    <property type="entry name" value="Reg_factor_effector_dom_sf"/>
</dbReference>